<keyword evidence="3" id="KW-1185">Reference proteome</keyword>
<keyword evidence="1" id="KW-0472">Membrane</keyword>
<dbReference type="EMBL" id="JAJSON010000023">
    <property type="protein sequence ID" value="MCG9972162.1"/>
    <property type="molecule type" value="Genomic_DNA"/>
</dbReference>
<organism evidence="2 3">
    <name type="scientific">Christiangramia crocea</name>
    <dbReference type="NCBI Taxonomy" id="2904124"/>
    <lineage>
        <taxon>Bacteria</taxon>
        <taxon>Pseudomonadati</taxon>
        <taxon>Bacteroidota</taxon>
        <taxon>Flavobacteriia</taxon>
        <taxon>Flavobacteriales</taxon>
        <taxon>Flavobacteriaceae</taxon>
        <taxon>Christiangramia</taxon>
    </lineage>
</organism>
<accession>A0A9X1UXH4</accession>
<proteinExistence type="predicted"/>
<keyword evidence="1" id="KW-1133">Transmembrane helix</keyword>
<evidence type="ECO:0000256" key="1">
    <source>
        <dbReference type="SAM" id="Phobius"/>
    </source>
</evidence>
<evidence type="ECO:0000313" key="2">
    <source>
        <dbReference type="EMBL" id="MCG9972162.1"/>
    </source>
</evidence>
<gene>
    <name evidence="2" type="ORF">LU635_10985</name>
</gene>
<comment type="caution">
    <text evidence="2">The sequence shown here is derived from an EMBL/GenBank/DDBJ whole genome shotgun (WGS) entry which is preliminary data.</text>
</comment>
<feature type="transmembrane region" description="Helical" evidence="1">
    <location>
        <begin position="6"/>
        <end position="31"/>
    </location>
</feature>
<sequence length="119" mass="13709">MSTKTFISILLIPLFLGKLLIVDASLLNILAEDEISFVKPYCQKKQSNSDIKKTYEFKQNLDAKNNITEVSSFCTPQFNFNVFSWNFNISEVINIEDILFSSRLSYLYLDSHSPPPKFV</sequence>
<reference evidence="2" key="1">
    <citation type="submission" date="2021-12" db="EMBL/GenBank/DDBJ databases">
        <title>Description of Gramella crocea sp. nov., a new bacterium isolated from activated sludge.</title>
        <authorList>
            <person name="Zhang X."/>
        </authorList>
    </citation>
    <scope>NUCLEOTIDE SEQUENCE</scope>
    <source>
        <strain evidence="2">YB25</strain>
    </source>
</reference>
<dbReference type="AlphaFoldDB" id="A0A9X1UXH4"/>
<keyword evidence="1" id="KW-0812">Transmembrane</keyword>
<evidence type="ECO:0000313" key="3">
    <source>
        <dbReference type="Proteomes" id="UP001139344"/>
    </source>
</evidence>
<dbReference type="Proteomes" id="UP001139344">
    <property type="component" value="Unassembled WGS sequence"/>
</dbReference>
<name>A0A9X1UXH4_9FLAO</name>
<dbReference type="RefSeq" id="WP_240099132.1">
    <property type="nucleotide sequence ID" value="NZ_JAJSON010000023.1"/>
</dbReference>
<protein>
    <submittedName>
        <fullName evidence="2">Uncharacterized protein</fullName>
    </submittedName>
</protein>